<evidence type="ECO:0000313" key="2">
    <source>
        <dbReference type="Proteomes" id="UP000243605"/>
    </source>
</evidence>
<accession>A0A662Z3X2</accession>
<name>A0A662Z3X2_9STAP</name>
<keyword evidence="2" id="KW-1185">Reference proteome</keyword>
<reference evidence="1 2" key="1">
    <citation type="submission" date="2016-10" db="EMBL/GenBank/DDBJ databases">
        <authorList>
            <person name="Varghese N."/>
            <person name="Submissions S."/>
        </authorList>
    </citation>
    <scope>NUCLEOTIDE SEQUENCE [LARGE SCALE GENOMIC DNA]</scope>
    <source>
        <strain evidence="1 2">IBRC-M10081</strain>
    </source>
</reference>
<dbReference type="AlphaFoldDB" id="A0A662Z3X2"/>
<sequence length="87" mass="10288">MIFTNVQLNDKDFDVDGQYRVTEDKEIKVSFNSLRFGNALKQYHETRKVIGALVFKHEDEEKNKFEQLILDNLTIDNNGYRATFIEQ</sequence>
<dbReference type="EMBL" id="FOIT01000001">
    <property type="protein sequence ID" value="SEV81960.1"/>
    <property type="molecule type" value="Genomic_DNA"/>
</dbReference>
<organism evidence="1 2">
    <name type="scientific">Aliicoccus persicus</name>
    <dbReference type="NCBI Taxonomy" id="930138"/>
    <lineage>
        <taxon>Bacteria</taxon>
        <taxon>Bacillati</taxon>
        <taxon>Bacillota</taxon>
        <taxon>Bacilli</taxon>
        <taxon>Bacillales</taxon>
        <taxon>Staphylococcaceae</taxon>
        <taxon>Aliicoccus</taxon>
    </lineage>
</organism>
<proteinExistence type="predicted"/>
<protein>
    <submittedName>
        <fullName evidence="1">Uncharacterized protein</fullName>
    </submittedName>
</protein>
<dbReference type="RefSeq" id="WP_091472999.1">
    <property type="nucleotide sequence ID" value="NZ_FOIT01000001.1"/>
</dbReference>
<gene>
    <name evidence="1" type="ORF">SAMN05192557_0200</name>
</gene>
<dbReference type="Proteomes" id="UP000243605">
    <property type="component" value="Unassembled WGS sequence"/>
</dbReference>
<evidence type="ECO:0000313" key="1">
    <source>
        <dbReference type="EMBL" id="SEV81960.1"/>
    </source>
</evidence>
<dbReference type="OrthoDB" id="2390117at2"/>